<feature type="signal peptide" evidence="3">
    <location>
        <begin position="1"/>
        <end position="23"/>
    </location>
</feature>
<organism evidence="4 5">
    <name type="scientific">Svornostia abyssi</name>
    <dbReference type="NCBI Taxonomy" id="2898438"/>
    <lineage>
        <taxon>Bacteria</taxon>
        <taxon>Bacillati</taxon>
        <taxon>Actinomycetota</taxon>
        <taxon>Thermoleophilia</taxon>
        <taxon>Solirubrobacterales</taxon>
        <taxon>Baekduiaceae</taxon>
        <taxon>Svornostia</taxon>
    </lineage>
</organism>
<evidence type="ECO:0000256" key="1">
    <source>
        <dbReference type="ARBA" id="ARBA00004613"/>
    </source>
</evidence>
<keyword evidence="5" id="KW-1185">Reference proteome</keyword>
<evidence type="ECO:0000256" key="3">
    <source>
        <dbReference type="SAM" id="SignalP"/>
    </source>
</evidence>
<dbReference type="RefSeq" id="WP_353864552.1">
    <property type="nucleotide sequence ID" value="NZ_CP088295.1"/>
</dbReference>
<dbReference type="Proteomes" id="UP001058860">
    <property type="component" value="Chromosome"/>
</dbReference>
<protein>
    <recommendedName>
        <fullName evidence="6">Alkaline phosphatase</fullName>
    </recommendedName>
</protein>
<evidence type="ECO:0000313" key="5">
    <source>
        <dbReference type="Proteomes" id="UP001058860"/>
    </source>
</evidence>
<evidence type="ECO:0000256" key="2">
    <source>
        <dbReference type="ARBA" id="ARBA00022525"/>
    </source>
</evidence>
<feature type="chain" id="PRO_5047469452" description="Alkaline phosphatase" evidence="3">
    <location>
        <begin position="24"/>
        <end position="482"/>
    </location>
</feature>
<dbReference type="EMBL" id="CP088295">
    <property type="protein sequence ID" value="UUY04058.1"/>
    <property type="molecule type" value="Genomic_DNA"/>
</dbReference>
<evidence type="ECO:0008006" key="6">
    <source>
        <dbReference type="Google" id="ProtNLM"/>
    </source>
</evidence>
<gene>
    <name evidence="4" type="ORF">LRS13_00580</name>
</gene>
<dbReference type="Pfam" id="PF00353">
    <property type="entry name" value="HemolysinCabind"/>
    <property type="match status" value="3"/>
</dbReference>
<dbReference type="InterPro" id="IPR018511">
    <property type="entry name" value="Hemolysin-typ_Ca-bd_CS"/>
</dbReference>
<dbReference type="PANTHER" id="PTHR38340:SF1">
    <property type="entry name" value="S-LAYER PROTEIN"/>
    <property type="match status" value="1"/>
</dbReference>
<sequence>MRCHLLAVTAVAALAAVPTTAAASSLTYEGDALVLRAAPGEANFVGISSDDPGRIAVSDSGAAAMSFPGDRCTQISPDHPAHCDIPARVIVELGDGNDNAYTLPSAPSVPVTFDGGAGTDKLKNAAALPATLLGGDGKDELESEAGNDVLRGGEGDDKMIGGAGDDQLYGDGGDDFLQPDRYTDGNDIVDGGAGYDQVDDWADNSSENRGKRVNITLDGQANDGRPGERDNVTSVEYIKAFAPGTYTMSEGPDRVEVYAPSDLGPSTVNGLGGDDFLLASNGPQTIDGGAGSDTIEGGFGDDTLTGGPGRDTIAGDFTGSQCGILQSCTLPHGNDVVFAADGEADTIDCGVGNDRAVVDAGDVVSNCETVERGTAGQANTGANTATANGAKVALAKKVGLRAALKRGLTVKLAGLPAGKKVTVKAKAGKRTVATGRAKAAANGTATATLKFTKAGKRALKNKKTVTLTITAGAVTGKVTLKR</sequence>
<dbReference type="SUPFAM" id="SSF51120">
    <property type="entry name" value="beta-Roll"/>
    <property type="match status" value="2"/>
</dbReference>
<dbReference type="PRINTS" id="PR00313">
    <property type="entry name" value="CABNDNGRPT"/>
</dbReference>
<accession>A0ABY5PHA3</accession>
<reference evidence="5" key="1">
    <citation type="submission" date="2021-11" db="EMBL/GenBank/DDBJ databases">
        <title>Cultivation dependent microbiological survey of springs from the worlds oldest radium mine currently devoted to the extraction of radon-saturated water.</title>
        <authorList>
            <person name="Kapinusova G."/>
            <person name="Smrhova T."/>
            <person name="Strejcek M."/>
            <person name="Suman J."/>
            <person name="Jani K."/>
            <person name="Pajer P."/>
            <person name="Uhlik O."/>
        </authorList>
    </citation>
    <scope>NUCLEOTIDE SEQUENCE [LARGE SCALE GENOMIC DNA]</scope>
    <source>
        <strain evidence="5">J379</strain>
    </source>
</reference>
<keyword evidence="2" id="KW-0964">Secreted</keyword>
<dbReference type="PROSITE" id="PS00330">
    <property type="entry name" value="HEMOLYSIN_CALCIUM"/>
    <property type="match status" value="2"/>
</dbReference>
<evidence type="ECO:0000313" key="4">
    <source>
        <dbReference type="EMBL" id="UUY04058.1"/>
    </source>
</evidence>
<dbReference type="Gene3D" id="2.150.10.10">
    <property type="entry name" value="Serralysin-like metalloprotease, C-terminal"/>
    <property type="match status" value="2"/>
</dbReference>
<proteinExistence type="predicted"/>
<dbReference type="InterPro" id="IPR001343">
    <property type="entry name" value="Hemolysn_Ca-bd"/>
</dbReference>
<name>A0ABY5PHA3_9ACTN</name>
<dbReference type="InterPro" id="IPR011049">
    <property type="entry name" value="Serralysin-like_metalloprot_C"/>
</dbReference>
<keyword evidence="3" id="KW-0732">Signal</keyword>
<dbReference type="PANTHER" id="PTHR38340">
    <property type="entry name" value="S-LAYER PROTEIN"/>
    <property type="match status" value="1"/>
</dbReference>
<comment type="subcellular location">
    <subcellularLocation>
        <location evidence="1">Secreted</location>
    </subcellularLocation>
</comment>
<dbReference type="InterPro" id="IPR050557">
    <property type="entry name" value="RTX_toxin/Mannuronan_C5-epim"/>
</dbReference>